<name>A0A6M5YRE4_9BACT</name>
<organism evidence="2 3">
    <name type="scientific">Frigoriglobus tundricola</name>
    <dbReference type="NCBI Taxonomy" id="2774151"/>
    <lineage>
        <taxon>Bacteria</taxon>
        <taxon>Pseudomonadati</taxon>
        <taxon>Planctomycetota</taxon>
        <taxon>Planctomycetia</taxon>
        <taxon>Gemmatales</taxon>
        <taxon>Gemmataceae</taxon>
        <taxon>Frigoriglobus</taxon>
    </lineage>
</organism>
<dbReference type="SUPFAM" id="SSF50960">
    <property type="entry name" value="TolB, C-terminal domain"/>
    <property type="match status" value="1"/>
</dbReference>
<reference evidence="3" key="1">
    <citation type="submission" date="2020-05" db="EMBL/GenBank/DDBJ databases">
        <title>Frigoriglobus tundricola gen. nov., sp. nov., a psychrotolerant cellulolytic planctomycete of the family Gemmataceae with two divergent copies of 16S rRNA gene.</title>
        <authorList>
            <person name="Kulichevskaya I.S."/>
            <person name="Ivanova A.A."/>
            <person name="Naumoff D.G."/>
            <person name="Beletsky A.V."/>
            <person name="Rijpstra W.I.C."/>
            <person name="Sinninghe Damste J.S."/>
            <person name="Mardanov A.V."/>
            <person name="Ravin N.V."/>
            <person name="Dedysh S.N."/>
        </authorList>
    </citation>
    <scope>NUCLEOTIDE SEQUENCE [LARGE SCALE GENOMIC DNA]</scope>
    <source>
        <strain evidence="3">PL17</strain>
    </source>
</reference>
<dbReference type="EMBL" id="CP053452">
    <property type="protein sequence ID" value="QJW96519.1"/>
    <property type="molecule type" value="Genomic_DNA"/>
</dbReference>
<sequence>MQLLTAGKSNVTALAFAPTGTGLVAVCVNHVPLWWDLPAAGSPVPLTDKAVYSCGSFAFSPDASVVSWIADRQRVERDRRAGAARVVAAGPDSLVSDQIVCGPDARLVVLTAESRDEFHLRALAPGAGGGWAVAWHVSLAGITGWGLAGSPRSERFFVWEVPLTREGPARRFVARSALSGEVLAETPAPLNYAGGFRAKSDGSALVAFKNSSLYYWQPGEELERVRTGTLTHYRDLAFHPDGHHLLTGNNDTTARLIDTRTWQVVRQYTWAVGQLGAVAISPDGQLAAAGGAKGRVVVWDLDI</sequence>
<dbReference type="PROSITE" id="PS50294">
    <property type="entry name" value="WD_REPEATS_REGION"/>
    <property type="match status" value="1"/>
</dbReference>
<dbReference type="Gene3D" id="2.130.10.10">
    <property type="entry name" value="YVTN repeat-like/Quinoprotein amine dehydrogenase"/>
    <property type="match status" value="1"/>
</dbReference>
<evidence type="ECO:0000313" key="3">
    <source>
        <dbReference type="Proteomes" id="UP000503447"/>
    </source>
</evidence>
<proteinExistence type="predicted"/>
<dbReference type="RefSeq" id="WP_171472082.1">
    <property type="nucleotide sequence ID" value="NZ_CP053452.2"/>
</dbReference>
<feature type="repeat" description="WD" evidence="1">
    <location>
        <begin position="277"/>
        <end position="303"/>
    </location>
</feature>
<evidence type="ECO:0000256" key="1">
    <source>
        <dbReference type="PROSITE-ProRule" id="PRU00221"/>
    </source>
</evidence>
<keyword evidence="1" id="KW-0853">WD repeat</keyword>
<protein>
    <submittedName>
        <fullName evidence="2">High-affnity carbon uptake protein Hat/HatR</fullName>
    </submittedName>
</protein>
<dbReference type="PROSITE" id="PS50082">
    <property type="entry name" value="WD_REPEATS_2"/>
    <property type="match status" value="1"/>
</dbReference>
<dbReference type="Pfam" id="PF00400">
    <property type="entry name" value="WD40"/>
    <property type="match status" value="2"/>
</dbReference>
<dbReference type="AlphaFoldDB" id="A0A6M5YRE4"/>
<gene>
    <name evidence="2" type="ORF">FTUN_4076</name>
</gene>
<dbReference type="InterPro" id="IPR015943">
    <property type="entry name" value="WD40/YVTN_repeat-like_dom_sf"/>
</dbReference>
<dbReference type="InterPro" id="IPR001680">
    <property type="entry name" value="WD40_rpt"/>
</dbReference>
<dbReference type="Proteomes" id="UP000503447">
    <property type="component" value="Chromosome"/>
</dbReference>
<accession>A0A6M5YRE4</accession>
<dbReference type="PANTHER" id="PTHR19879:SF9">
    <property type="entry name" value="TRANSCRIPTION INITIATION FACTOR TFIID SUBUNIT 5"/>
    <property type="match status" value="1"/>
</dbReference>
<dbReference type="SMART" id="SM00320">
    <property type="entry name" value="WD40"/>
    <property type="match status" value="2"/>
</dbReference>
<keyword evidence="3" id="KW-1185">Reference proteome</keyword>
<dbReference type="PANTHER" id="PTHR19879">
    <property type="entry name" value="TRANSCRIPTION INITIATION FACTOR TFIID"/>
    <property type="match status" value="1"/>
</dbReference>
<evidence type="ECO:0000313" key="2">
    <source>
        <dbReference type="EMBL" id="QJW96519.1"/>
    </source>
</evidence>
<dbReference type="KEGG" id="ftj:FTUN_4076"/>